<protein>
    <submittedName>
        <fullName evidence="2">Uncharacterized protein</fullName>
    </submittedName>
</protein>
<organism evidence="1 2">
    <name type="scientific">Ascaris lumbricoides</name>
    <name type="common">Giant roundworm</name>
    <dbReference type="NCBI Taxonomy" id="6252"/>
    <lineage>
        <taxon>Eukaryota</taxon>
        <taxon>Metazoa</taxon>
        <taxon>Ecdysozoa</taxon>
        <taxon>Nematoda</taxon>
        <taxon>Chromadorea</taxon>
        <taxon>Rhabditida</taxon>
        <taxon>Spirurina</taxon>
        <taxon>Ascaridomorpha</taxon>
        <taxon>Ascaridoidea</taxon>
        <taxon>Ascarididae</taxon>
        <taxon>Ascaris</taxon>
    </lineage>
</organism>
<name>A0A9J2PDH6_ASCLU</name>
<dbReference type="AlphaFoldDB" id="A0A9J2PDH6"/>
<dbReference type="WBParaSite" id="ALUE_0000775601-mRNA-1">
    <property type="protein sequence ID" value="ALUE_0000775601-mRNA-1"/>
    <property type="gene ID" value="ALUE_0000775601"/>
</dbReference>
<sequence>MSTPITAVDVHSNLSDSCQSHGDSCEKNCEEMSTPITAVDVHSNLSDSCQSHGELSSLLMISQNKEREFLGWATLLVSLVCYQWFDLHGTKMTRREVTRFRFNKQSTHQLGAVKEFQPISSFQHVYFDEANLLRTSERLDFNLPPVIEDLTPGDIPESRKPLLQQLFRDEKDEEMQKWYKQHYGKVYENAMRAAKQERMMEEVARKEKSQKKDD</sequence>
<evidence type="ECO:0000313" key="2">
    <source>
        <dbReference type="WBParaSite" id="ALUE_0000775601-mRNA-1"/>
    </source>
</evidence>
<proteinExistence type="predicted"/>
<dbReference type="Proteomes" id="UP000036681">
    <property type="component" value="Unplaced"/>
</dbReference>
<accession>A0A9J2PDH6</accession>
<reference evidence="2" key="1">
    <citation type="submission" date="2023-03" db="UniProtKB">
        <authorList>
            <consortium name="WormBaseParasite"/>
        </authorList>
    </citation>
    <scope>IDENTIFICATION</scope>
</reference>
<keyword evidence="1" id="KW-1185">Reference proteome</keyword>
<evidence type="ECO:0000313" key="1">
    <source>
        <dbReference type="Proteomes" id="UP000036681"/>
    </source>
</evidence>